<dbReference type="InterPro" id="IPR009000">
    <property type="entry name" value="Transl_B-barrel_sf"/>
</dbReference>
<evidence type="ECO:0000259" key="7">
    <source>
        <dbReference type="Pfam" id="PF24986"/>
    </source>
</evidence>
<dbReference type="PANTHER" id="PTHR33692">
    <property type="entry name" value="RIBOSOME MATURATION FACTOR RIMM"/>
    <property type="match status" value="1"/>
</dbReference>
<organism evidence="8 9">
    <name type="scientific">Roseateles agri</name>
    <dbReference type="NCBI Taxonomy" id="3098619"/>
    <lineage>
        <taxon>Bacteria</taxon>
        <taxon>Pseudomonadati</taxon>
        <taxon>Pseudomonadota</taxon>
        <taxon>Betaproteobacteria</taxon>
        <taxon>Burkholderiales</taxon>
        <taxon>Sphaerotilaceae</taxon>
        <taxon>Roseateles</taxon>
    </lineage>
</organism>
<dbReference type="HAMAP" id="MF_00014">
    <property type="entry name" value="Ribosome_mat_RimM"/>
    <property type="match status" value="1"/>
</dbReference>
<reference evidence="8 9" key="1">
    <citation type="submission" date="2023-11" db="EMBL/GenBank/DDBJ databases">
        <title>Paucibacter sp. nov., isolated from fresh soil in Korea.</title>
        <authorList>
            <person name="Le N.T.T."/>
        </authorList>
    </citation>
    <scope>NUCLEOTIDE SEQUENCE [LARGE SCALE GENOMIC DNA]</scope>
    <source>
        <strain evidence="8 9">R3-3</strain>
    </source>
</reference>
<keyword evidence="9" id="KW-1185">Reference proteome</keyword>
<dbReference type="SUPFAM" id="SSF50447">
    <property type="entry name" value="Translation proteins"/>
    <property type="match status" value="1"/>
</dbReference>
<dbReference type="InterPro" id="IPR002676">
    <property type="entry name" value="RimM_N"/>
</dbReference>
<dbReference type="SUPFAM" id="SSF50346">
    <property type="entry name" value="PRC-barrel domain"/>
    <property type="match status" value="1"/>
</dbReference>
<evidence type="ECO:0000256" key="3">
    <source>
        <dbReference type="ARBA" id="ARBA00022552"/>
    </source>
</evidence>
<dbReference type="InterPro" id="IPR056792">
    <property type="entry name" value="PRC_RimM"/>
</dbReference>
<comment type="caution">
    <text evidence="8">The sequence shown here is derived from an EMBL/GenBank/DDBJ whole genome shotgun (WGS) entry which is preliminary data.</text>
</comment>
<dbReference type="InterPro" id="IPR036976">
    <property type="entry name" value="RimM_N_sf"/>
</dbReference>
<dbReference type="EMBL" id="JAXCLA010000005">
    <property type="protein sequence ID" value="MDY0746072.1"/>
    <property type="molecule type" value="Genomic_DNA"/>
</dbReference>
<keyword evidence="1 5" id="KW-0963">Cytoplasm</keyword>
<dbReference type="Proteomes" id="UP001285263">
    <property type="component" value="Unassembled WGS sequence"/>
</dbReference>
<sequence>MTGSPDTAADELAWPEDAVEVGRILDAWGIKGGVKVQAYSADAQALFSSRRWFLQPPEQDKPMMVRPKGGTIPRLIKITSVRDHGEGIVATIQGVADRNGAEALRGARIFVSRSAFPSADPDEFYWVDLIGLAVINRQGEALGTVEGLIDTGPHSVLRVVPAGLTAPVKPDQERLIPFVAAFVDDVDLEQRQITVDWGLDY</sequence>
<name>A0ABU5DIG3_9BURK</name>
<dbReference type="PANTHER" id="PTHR33692:SF1">
    <property type="entry name" value="RIBOSOME MATURATION FACTOR RIMM"/>
    <property type="match status" value="1"/>
</dbReference>
<keyword evidence="3 5" id="KW-0698">rRNA processing</keyword>
<comment type="function">
    <text evidence="5">An accessory protein needed during the final step in the assembly of 30S ribosomal subunit, possibly for assembly of the head region. Essential for efficient processing of 16S rRNA. May be needed both before and after RbfA during the maturation of 16S rRNA. It has affinity for free ribosomal 30S subunits but not for 70S ribosomes.</text>
</comment>
<comment type="subcellular location">
    <subcellularLocation>
        <location evidence="5">Cytoplasm</location>
    </subcellularLocation>
</comment>
<protein>
    <recommendedName>
        <fullName evidence="5">Ribosome maturation factor RimM</fullName>
    </recommendedName>
</protein>
<feature type="domain" description="RimM N-terminal" evidence="6">
    <location>
        <begin position="21"/>
        <end position="114"/>
    </location>
</feature>
<keyword evidence="2 5" id="KW-0690">Ribosome biogenesis</keyword>
<dbReference type="NCBIfam" id="TIGR02273">
    <property type="entry name" value="16S_RimM"/>
    <property type="match status" value="1"/>
</dbReference>
<comment type="domain">
    <text evidence="5">The PRC barrel domain binds ribosomal protein uS19.</text>
</comment>
<feature type="domain" description="Ribosome maturation factor RimM PRC barrel" evidence="7">
    <location>
        <begin position="126"/>
        <end position="197"/>
    </location>
</feature>
<comment type="similarity">
    <text evidence="5">Belongs to the RimM family.</text>
</comment>
<dbReference type="Gene3D" id="2.40.30.60">
    <property type="entry name" value="RimM"/>
    <property type="match status" value="1"/>
</dbReference>
<accession>A0ABU5DIG3</accession>
<dbReference type="InterPro" id="IPR011961">
    <property type="entry name" value="RimM"/>
</dbReference>
<proteinExistence type="inferred from homology"/>
<dbReference type="InterPro" id="IPR011033">
    <property type="entry name" value="PRC_barrel-like_sf"/>
</dbReference>
<dbReference type="RefSeq" id="WP_320423972.1">
    <property type="nucleotide sequence ID" value="NZ_JAXCLA010000005.1"/>
</dbReference>
<evidence type="ECO:0000256" key="5">
    <source>
        <dbReference type="HAMAP-Rule" id="MF_00014"/>
    </source>
</evidence>
<dbReference type="Gene3D" id="2.30.30.240">
    <property type="entry name" value="PRC-barrel domain"/>
    <property type="match status" value="1"/>
</dbReference>
<keyword evidence="4 5" id="KW-0143">Chaperone</keyword>
<dbReference type="Pfam" id="PF01782">
    <property type="entry name" value="RimM"/>
    <property type="match status" value="1"/>
</dbReference>
<evidence type="ECO:0000259" key="6">
    <source>
        <dbReference type="Pfam" id="PF01782"/>
    </source>
</evidence>
<evidence type="ECO:0000256" key="4">
    <source>
        <dbReference type="ARBA" id="ARBA00023186"/>
    </source>
</evidence>
<gene>
    <name evidence="5 8" type="primary">rimM</name>
    <name evidence="8" type="ORF">SNE35_16245</name>
</gene>
<evidence type="ECO:0000313" key="9">
    <source>
        <dbReference type="Proteomes" id="UP001285263"/>
    </source>
</evidence>
<evidence type="ECO:0000313" key="8">
    <source>
        <dbReference type="EMBL" id="MDY0746072.1"/>
    </source>
</evidence>
<comment type="subunit">
    <text evidence="5">Binds ribosomal protein uS19.</text>
</comment>
<evidence type="ECO:0000256" key="2">
    <source>
        <dbReference type="ARBA" id="ARBA00022517"/>
    </source>
</evidence>
<dbReference type="Pfam" id="PF24986">
    <property type="entry name" value="PRC_RimM"/>
    <property type="match status" value="1"/>
</dbReference>
<evidence type="ECO:0000256" key="1">
    <source>
        <dbReference type="ARBA" id="ARBA00022490"/>
    </source>
</evidence>